<dbReference type="PANTHER" id="PTHR43580">
    <property type="entry name" value="OXIDOREDUCTASE GLYR1-RELATED"/>
    <property type="match status" value="1"/>
</dbReference>
<dbReference type="InterPro" id="IPR006115">
    <property type="entry name" value="6PGDH_NADP-bd"/>
</dbReference>
<sequence>MCSAVTVLGLGEMGSALAAALVRSGREVTVWNRSPARAAPLTDAGAKLADSVAEAVAASPVVVICVSDYAATRQLIDAAQVQPGTVFVQLSTGTPGEARELAEVVRGLGAAYLDGAIFAWPRQIGGPEAVIAVAGDESLYEATTAIWQDLAGTVIHQGVPIGSAAALFASTLAYLAGHWIGFAHGAGIAQSEGLDAEEFGQLVKSLSPVLGADAAHMGAVVQHQRYANPESTLGTVANDLRGLVRQAADAGIGADFPLFAADLFERAVKAGLGAEEHVALIKVLWAQDTSG</sequence>
<evidence type="ECO:0000256" key="2">
    <source>
        <dbReference type="ARBA" id="ARBA00023002"/>
    </source>
</evidence>
<dbReference type="InterPro" id="IPR048666">
    <property type="entry name" value="RedAm-like_C"/>
</dbReference>
<dbReference type="PIRSF" id="PIRSF000103">
    <property type="entry name" value="HIBADH"/>
    <property type="match status" value="1"/>
</dbReference>
<feature type="domain" description="6-phosphogluconate dehydrogenase NADP-binding" evidence="3">
    <location>
        <begin position="5"/>
        <end position="156"/>
    </location>
</feature>
<keyword evidence="6" id="KW-1185">Reference proteome</keyword>
<dbReference type="EMBL" id="JBHLTC010000005">
    <property type="protein sequence ID" value="MFC0623479.1"/>
    <property type="molecule type" value="Genomic_DNA"/>
</dbReference>
<keyword evidence="2 5" id="KW-0560">Oxidoreductase</keyword>
<evidence type="ECO:0000259" key="3">
    <source>
        <dbReference type="Pfam" id="PF03446"/>
    </source>
</evidence>
<gene>
    <name evidence="5" type="ORF">ACFFGN_05355</name>
</gene>
<dbReference type="EC" id="1.1.-.-" evidence="5"/>
<dbReference type="Proteomes" id="UP001589890">
    <property type="component" value="Unassembled WGS sequence"/>
</dbReference>
<comment type="similarity">
    <text evidence="1">Belongs to the HIBADH-related family.</text>
</comment>
<dbReference type="SUPFAM" id="SSF48179">
    <property type="entry name" value="6-phosphogluconate dehydrogenase C-terminal domain-like"/>
    <property type="match status" value="1"/>
</dbReference>
<dbReference type="InterPro" id="IPR015815">
    <property type="entry name" value="HIBADH-related"/>
</dbReference>
<proteinExistence type="inferred from homology"/>
<dbReference type="SUPFAM" id="SSF51735">
    <property type="entry name" value="NAD(P)-binding Rossmann-fold domains"/>
    <property type="match status" value="1"/>
</dbReference>
<dbReference type="RefSeq" id="WP_380044178.1">
    <property type="nucleotide sequence ID" value="NZ_JBHLTC010000005.1"/>
</dbReference>
<name>A0ABV6QFR4_9ACTN</name>
<dbReference type="InterPro" id="IPR008927">
    <property type="entry name" value="6-PGluconate_DH-like_C_sf"/>
</dbReference>
<dbReference type="Pfam" id="PF03446">
    <property type="entry name" value="NAD_binding_2"/>
    <property type="match status" value="1"/>
</dbReference>
<evidence type="ECO:0000313" key="6">
    <source>
        <dbReference type="Proteomes" id="UP001589890"/>
    </source>
</evidence>
<dbReference type="InterPro" id="IPR036291">
    <property type="entry name" value="NAD(P)-bd_dom_sf"/>
</dbReference>
<feature type="domain" description="NADPH-dependent reductive aminase-like C-terminal" evidence="4">
    <location>
        <begin position="162"/>
        <end position="284"/>
    </location>
</feature>
<dbReference type="Gene3D" id="1.10.1040.10">
    <property type="entry name" value="N-(1-d-carboxylethyl)-l-norvaline Dehydrogenase, domain 2"/>
    <property type="match status" value="1"/>
</dbReference>
<organism evidence="5 6">
    <name type="scientific">Kribbella deserti</name>
    <dbReference type="NCBI Taxonomy" id="1926257"/>
    <lineage>
        <taxon>Bacteria</taxon>
        <taxon>Bacillati</taxon>
        <taxon>Actinomycetota</taxon>
        <taxon>Actinomycetes</taxon>
        <taxon>Propionibacteriales</taxon>
        <taxon>Kribbellaceae</taxon>
        <taxon>Kribbella</taxon>
    </lineage>
</organism>
<dbReference type="GO" id="GO:0016491">
    <property type="term" value="F:oxidoreductase activity"/>
    <property type="evidence" value="ECO:0007669"/>
    <property type="project" value="UniProtKB-KW"/>
</dbReference>
<accession>A0ABV6QFR4</accession>
<protein>
    <submittedName>
        <fullName evidence="5">NAD(P)-dependent oxidoreductase</fullName>
        <ecNumber evidence="5">1.1.-.-</ecNumber>
    </submittedName>
</protein>
<dbReference type="Gene3D" id="3.40.50.720">
    <property type="entry name" value="NAD(P)-binding Rossmann-like Domain"/>
    <property type="match status" value="1"/>
</dbReference>
<reference evidence="5 6" key="1">
    <citation type="submission" date="2024-09" db="EMBL/GenBank/DDBJ databases">
        <authorList>
            <person name="Sun Q."/>
            <person name="Mori K."/>
        </authorList>
    </citation>
    <scope>NUCLEOTIDE SEQUENCE [LARGE SCALE GENOMIC DNA]</scope>
    <source>
        <strain evidence="5 6">CGMCC 1.15906</strain>
    </source>
</reference>
<comment type="caution">
    <text evidence="5">The sequence shown here is derived from an EMBL/GenBank/DDBJ whole genome shotgun (WGS) entry which is preliminary data.</text>
</comment>
<dbReference type="InterPro" id="IPR051265">
    <property type="entry name" value="HIBADH-related_NP60_sf"/>
</dbReference>
<dbReference type="PANTHER" id="PTHR43580:SF2">
    <property type="entry name" value="CYTOKINE-LIKE NUCLEAR FACTOR N-PAC"/>
    <property type="match status" value="1"/>
</dbReference>
<evidence type="ECO:0000259" key="4">
    <source>
        <dbReference type="Pfam" id="PF21761"/>
    </source>
</evidence>
<dbReference type="InterPro" id="IPR013328">
    <property type="entry name" value="6PGD_dom2"/>
</dbReference>
<dbReference type="Pfam" id="PF21761">
    <property type="entry name" value="RedAm-like_C"/>
    <property type="match status" value="1"/>
</dbReference>
<evidence type="ECO:0000313" key="5">
    <source>
        <dbReference type="EMBL" id="MFC0623479.1"/>
    </source>
</evidence>
<evidence type="ECO:0000256" key="1">
    <source>
        <dbReference type="ARBA" id="ARBA00009080"/>
    </source>
</evidence>